<gene>
    <name evidence="4" type="ORF">BT96DRAFT_157083</name>
</gene>
<feature type="domain" description="Nephrocystin 3-like N-terminal" evidence="3">
    <location>
        <begin position="55"/>
        <end position="82"/>
    </location>
</feature>
<reference evidence="4" key="1">
    <citation type="journal article" date="2019" name="Environ. Microbiol.">
        <title>Fungal ecological strategies reflected in gene transcription - a case study of two litter decomposers.</title>
        <authorList>
            <person name="Barbi F."/>
            <person name="Kohler A."/>
            <person name="Barry K."/>
            <person name="Baskaran P."/>
            <person name="Daum C."/>
            <person name="Fauchery L."/>
            <person name="Ihrmark K."/>
            <person name="Kuo A."/>
            <person name="LaButti K."/>
            <person name="Lipzen A."/>
            <person name="Morin E."/>
            <person name="Grigoriev I.V."/>
            <person name="Henrissat B."/>
            <person name="Lindahl B."/>
            <person name="Martin F."/>
        </authorList>
    </citation>
    <scope>NUCLEOTIDE SEQUENCE</scope>
    <source>
        <strain evidence="4">JB14</strain>
    </source>
</reference>
<evidence type="ECO:0000313" key="5">
    <source>
        <dbReference type="Proteomes" id="UP000799118"/>
    </source>
</evidence>
<keyword evidence="2" id="KW-0732">Signal</keyword>
<evidence type="ECO:0000313" key="4">
    <source>
        <dbReference type="EMBL" id="KAE9395270.1"/>
    </source>
</evidence>
<dbReference type="InterPro" id="IPR056884">
    <property type="entry name" value="NPHP3-like_N"/>
</dbReference>
<evidence type="ECO:0000259" key="3">
    <source>
        <dbReference type="Pfam" id="PF24883"/>
    </source>
</evidence>
<sequence length="98" mass="11194">MCKFSSQTFLFNGLLSIRCCLANDEEHLEQKIHNWLSAPNCFINFTAATNKKAAGTGQWILNHPDYVKWKNGPSMLWIQGKGMAFTSLTMIYVFNVIF</sequence>
<dbReference type="OrthoDB" id="7464126at2759"/>
<evidence type="ECO:0000256" key="2">
    <source>
        <dbReference type="SAM" id="SignalP"/>
    </source>
</evidence>
<accession>A0A6A4HBZ7</accession>
<evidence type="ECO:0000256" key="1">
    <source>
        <dbReference type="ARBA" id="ARBA00022737"/>
    </source>
</evidence>
<dbReference type="Pfam" id="PF24883">
    <property type="entry name" value="NPHP3_N"/>
    <property type="match status" value="1"/>
</dbReference>
<organism evidence="4 5">
    <name type="scientific">Gymnopus androsaceus JB14</name>
    <dbReference type="NCBI Taxonomy" id="1447944"/>
    <lineage>
        <taxon>Eukaryota</taxon>
        <taxon>Fungi</taxon>
        <taxon>Dikarya</taxon>
        <taxon>Basidiomycota</taxon>
        <taxon>Agaricomycotina</taxon>
        <taxon>Agaricomycetes</taxon>
        <taxon>Agaricomycetidae</taxon>
        <taxon>Agaricales</taxon>
        <taxon>Marasmiineae</taxon>
        <taxon>Omphalotaceae</taxon>
        <taxon>Gymnopus</taxon>
    </lineage>
</organism>
<dbReference type="Proteomes" id="UP000799118">
    <property type="component" value="Unassembled WGS sequence"/>
</dbReference>
<protein>
    <recommendedName>
        <fullName evidence="3">Nephrocystin 3-like N-terminal domain-containing protein</fullName>
    </recommendedName>
</protein>
<name>A0A6A4HBZ7_9AGAR</name>
<keyword evidence="5" id="KW-1185">Reference proteome</keyword>
<keyword evidence="1" id="KW-0677">Repeat</keyword>
<feature type="signal peptide" evidence="2">
    <location>
        <begin position="1"/>
        <end position="22"/>
    </location>
</feature>
<feature type="chain" id="PRO_5025667214" description="Nephrocystin 3-like N-terminal domain-containing protein" evidence="2">
    <location>
        <begin position="23"/>
        <end position="98"/>
    </location>
</feature>
<proteinExistence type="predicted"/>
<dbReference type="EMBL" id="ML769534">
    <property type="protein sequence ID" value="KAE9395270.1"/>
    <property type="molecule type" value="Genomic_DNA"/>
</dbReference>
<dbReference type="AlphaFoldDB" id="A0A6A4HBZ7"/>